<accession>A0ABP1CDE4</accession>
<evidence type="ECO:0000313" key="2">
    <source>
        <dbReference type="EMBL" id="CAL1329052.1"/>
    </source>
</evidence>
<dbReference type="PANTHER" id="PTHR38780">
    <property type="entry name" value="PROTEIN TUSC"/>
    <property type="match status" value="1"/>
</dbReference>
<organism evidence="2 3">
    <name type="scientific">Candidatus Providencia siddallii</name>
    <dbReference type="NCBI Taxonomy" id="1715285"/>
    <lineage>
        <taxon>Bacteria</taxon>
        <taxon>Pseudomonadati</taxon>
        <taxon>Pseudomonadota</taxon>
        <taxon>Gammaproteobacteria</taxon>
        <taxon>Enterobacterales</taxon>
        <taxon>Morganellaceae</taxon>
        <taxon>Providencia</taxon>
    </lineage>
</organism>
<dbReference type="RefSeq" id="WP_341765109.1">
    <property type="nucleotide sequence ID" value="NZ_OZ034688.1"/>
</dbReference>
<dbReference type="Pfam" id="PF02635">
    <property type="entry name" value="DsrE"/>
    <property type="match status" value="1"/>
</dbReference>
<dbReference type="NCBIfam" id="NF001238">
    <property type="entry name" value="PRK00211.1"/>
    <property type="match status" value="1"/>
</dbReference>
<dbReference type="InterPro" id="IPR027396">
    <property type="entry name" value="DsrEFH-like"/>
</dbReference>
<evidence type="ECO:0000313" key="3">
    <source>
        <dbReference type="Proteomes" id="UP001497533"/>
    </source>
</evidence>
<protein>
    <submittedName>
        <fullName evidence="2">Protein TusC</fullName>
    </submittedName>
</protein>
<dbReference type="Proteomes" id="UP001497533">
    <property type="component" value="Chromosome"/>
</dbReference>
<dbReference type="Gene3D" id="3.40.1260.10">
    <property type="entry name" value="DsrEFH-like"/>
    <property type="match status" value="1"/>
</dbReference>
<comment type="similarity">
    <text evidence="1">Belongs to the DsrF/TusC family.</text>
</comment>
<reference evidence="2" key="1">
    <citation type="submission" date="2024-04" db="EMBL/GenBank/DDBJ databases">
        <authorList>
            <person name="Manzano-Marin A."/>
            <person name="Manzano-Marin A."/>
            <person name="Alejandro Manzano Marin A."/>
        </authorList>
    </citation>
    <scope>NUCLEOTIDE SEQUENCE [LARGE SCALE GENOMIC DNA]</scope>
    <source>
        <strain evidence="2">TABTEA</strain>
    </source>
</reference>
<sequence>MKKIAFVFTRAPHGNSIGKEGQDALIATSELTKKISIFFISDGIYQILDNQKPNDILLRDYITTFKIFKLYKIQNIYLCTDSLQERGFFKNSKWIIKPRFINSKQIKNEISYCKIIITF</sequence>
<name>A0ABP1CDE4_9GAMM</name>
<dbReference type="InterPro" id="IPR017462">
    <property type="entry name" value="Sulphur_relay_TusC/DsrF"/>
</dbReference>
<dbReference type="InterPro" id="IPR003787">
    <property type="entry name" value="Sulphur_relay_DsrE/F-like"/>
</dbReference>
<dbReference type="EMBL" id="OZ034688">
    <property type="protein sequence ID" value="CAL1329052.1"/>
    <property type="molecule type" value="Genomic_DNA"/>
</dbReference>
<gene>
    <name evidence="2" type="primary">tusC</name>
    <name evidence="2" type="ORF">PRHACTZTBTEA_120</name>
</gene>
<evidence type="ECO:0000256" key="1">
    <source>
        <dbReference type="ARBA" id="ARBA00005996"/>
    </source>
</evidence>
<dbReference type="SUPFAM" id="SSF75169">
    <property type="entry name" value="DsrEFH-like"/>
    <property type="match status" value="1"/>
</dbReference>
<dbReference type="NCBIfam" id="TIGR03010">
    <property type="entry name" value="sulf_tusC_dsrF"/>
    <property type="match status" value="1"/>
</dbReference>
<keyword evidence="3" id="KW-1185">Reference proteome</keyword>
<proteinExistence type="inferred from homology"/>
<dbReference type="PANTHER" id="PTHR38780:SF1">
    <property type="entry name" value="PROTEIN TUSC"/>
    <property type="match status" value="1"/>
</dbReference>